<accession>K7AC40</accession>
<keyword evidence="2" id="KW-1185">Reference proteome</keyword>
<evidence type="ECO:0000313" key="1">
    <source>
        <dbReference type="EMBL" id="AGH45955.1"/>
    </source>
</evidence>
<protein>
    <submittedName>
        <fullName evidence="1">Transposase IS4 family protein</fullName>
    </submittedName>
</protein>
<sequence>MAILGHVSLNLLKSETEHKVGIKIKRQMSGWCSDYLLKVLQLF</sequence>
<dbReference type="KEGG" id="gps:C427_3850"/>
<dbReference type="EMBL" id="CP003837">
    <property type="protein sequence ID" value="AGH45955.1"/>
    <property type="molecule type" value="Genomic_DNA"/>
</dbReference>
<dbReference type="Proteomes" id="UP000011864">
    <property type="component" value="Chromosome"/>
</dbReference>
<proteinExistence type="predicted"/>
<reference evidence="1 2" key="1">
    <citation type="journal article" date="2013" name="Genome Announc.">
        <title>Complete Genome Sequence of Glaciecola psychrophila Strain 170T.</title>
        <authorList>
            <person name="Yin J."/>
            <person name="Chen J."/>
            <person name="Liu G."/>
            <person name="Yu Y."/>
            <person name="Song L."/>
            <person name="Wang X."/>
            <person name="Qu X."/>
        </authorList>
    </citation>
    <scope>NUCLEOTIDE SEQUENCE [LARGE SCALE GENOMIC DNA]</scope>
    <source>
        <strain evidence="1 2">170</strain>
    </source>
</reference>
<name>K7AC40_9ALTE</name>
<dbReference type="HOGENOM" id="CLU_212707_0_0_6"/>
<evidence type="ECO:0000313" key="2">
    <source>
        <dbReference type="Proteomes" id="UP000011864"/>
    </source>
</evidence>
<dbReference type="PATRIC" id="fig|1129794.4.peg.3835"/>
<gene>
    <name evidence="1" type="ORF">C427_3850</name>
</gene>
<organism evidence="1 2">
    <name type="scientific">Paraglaciecola psychrophila 170</name>
    <dbReference type="NCBI Taxonomy" id="1129794"/>
    <lineage>
        <taxon>Bacteria</taxon>
        <taxon>Pseudomonadati</taxon>
        <taxon>Pseudomonadota</taxon>
        <taxon>Gammaproteobacteria</taxon>
        <taxon>Alteromonadales</taxon>
        <taxon>Alteromonadaceae</taxon>
        <taxon>Paraglaciecola</taxon>
    </lineage>
</organism>
<dbReference type="AlphaFoldDB" id="K7AC40"/>